<feature type="chain" id="PRO_5046688280" description="Outer membrane lipoprotein carrier protein LolA" evidence="5">
    <location>
        <begin position="26"/>
        <end position="214"/>
    </location>
</feature>
<dbReference type="EMBL" id="BAAAFA010000006">
    <property type="protein sequence ID" value="GAA0817709.1"/>
    <property type="molecule type" value="Genomic_DNA"/>
</dbReference>
<dbReference type="RefSeq" id="WP_343817266.1">
    <property type="nucleotide sequence ID" value="NZ_BAAAFA010000006.1"/>
</dbReference>
<protein>
    <recommendedName>
        <fullName evidence="8">Outer membrane lipoprotein carrier protein LolA</fullName>
    </recommendedName>
</protein>
<evidence type="ECO:0000256" key="3">
    <source>
        <dbReference type="ARBA" id="ARBA00022729"/>
    </source>
</evidence>
<keyword evidence="4" id="KW-0653">Protein transport</keyword>
<dbReference type="Gene3D" id="2.50.20.10">
    <property type="entry name" value="Lipoprotein localisation LolA/LolB/LppX"/>
    <property type="match status" value="1"/>
</dbReference>
<organism evidence="6 7">
    <name type="scientific">Colwellia asteriadis</name>
    <dbReference type="NCBI Taxonomy" id="517723"/>
    <lineage>
        <taxon>Bacteria</taxon>
        <taxon>Pseudomonadati</taxon>
        <taxon>Pseudomonadota</taxon>
        <taxon>Gammaproteobacteria</taxon>
        <taxon>Alteromonadales</taxon>
        <taxon>Colwelliaceae</taxon>
        <taxon>Colwellia</taxon>
    </lineage>
</organism>
<gene>
    <name evidence="6" type="ORF">GCM10009111_19300</name>
</gene>
<dbReference type="InterPro" id="IPR029046">
    <property type="entry name" value="LolA/LolB/LppX"/>
</dbReference>
<evidence type="ECO:0000256" key="4">
    <source>
        <dbReference type="ARBA" id="ARBA00022927"/>
    </source>
</evidence>
<comment type="caution">
    <text evidence="6">The sequence shown here is derived from an EMBL/GenBank/DDBJ whole genome shotgun (WGS) entry which is preliminary data.</text>
</comment>
<dbReference type="InterPro" id="IPR004564">
    <property type="entry name" value="OM_lipoprot_carrier_LolA-like"/>
</dbReference>
<dbReference type="Proteomes" id="UP001500021">
    <property type="component" value="Unassembled WGS sequence"/>
</dbReference>
<feature type="signal peptide" evidence="5">
    <location>
        <begin position="1"/>
        <end position="25"/>
    </location>
</feature>
<sequence length="214" mass="23839">MPITLPLISLLLSLLMTIFINTALAQDSKQDIAAKKNIKIELSTQQASNILLLTKNMQRQGQFTQHKYFKVLKKPFVSKGTFSINQQDFIWQTLKPAKSAIIFEQGMLYIEEAGVKKPMPHALGFSSIIRLLIAGDFNELTDEFSFFTANVAQCITLLPKDSDVSKVINSLTLCGAGQVDKITLLDAQHNKTDIMLSYTRQSSKNSAEDVAHSE</sequence>
<dbReference type="CDD" id="cd16325">
    <property type="entry name" value="LolA"/>
    <property type="match status" value="1"/>
</dbReference>
<name>A0ABN1L7T7_9GAMM</name>
<evidence type="ECO:0000313" key="6">
    <source>
        <dbReference type="EMBL" id="GAA0817709.1"/>
    </source>
</evidence>
<dbReference type="SUPFAM" id="SSF89392">
    <property type="entry name" value="Prokaryotic lipoproteins and lipoprotein localization factors"/>
    <property type="match status" value="1"/>
</dbReference>
<keyword evidence="3 5" id="KW-0732">Signal</keyword>
<evidence type="ECO:0000256" key="5">
    <source>
        <dbReference type="SAM" id="SignalP"/>
    </source>
</evidence>
<evidence type="ECO:0008006" key="8">
    <source>
        <dbReference type="Google" id="ProtNLM"/>
    </source>
</evidence>
<accession>A0ABN1L7T7</accession>
<comment type="subunit">
    <text evidence="1">Monomer.</text>
</comment>
<evidence type="ECO:0000256" key="2">
    <source>
        <dbReference type="ARBA" id="ARBA00022448"/>
    </source>
</evidence>
<reference evidence="6 7" key="1">
    <citation type="journal article" date="2019" name="Int. J. Syst. Evol. Microbiol.">
        <title>The Global Catalogue of Microorganisms (GCM) 10K type strain sequencing project: providing services to taxonomists for standard genome sequencing and annotation.</title>
        <authorList>
            <consortium name="The Broad Institute Genomics Platform"/>
            <consortium name="The Broad Institute Genome Sequencing Center for Infectious Disease"/>
            <person name="Wu L."/>
            <person name="Ma J."/>
        </authorList>
    </citation>
    <scope>NUCLEOTIDE SEQUENCE [LARGE SCALE GENOMIC DNA]</scope>
    <source>
        <strain evidence="6 7">JCM 15608</strain>
    </source>
</reference>
<keyword evidence="7" id="KW-1185">Reference proteome</keyword>
<dbReference type="Pfam" id="PF03548">
    <property type="entry name" value="LolA"/>
    <property type="match status" value="1"/>
</dbReference>
<evidence type="ECO:0000256" key="1">
    <source>
        <dbReference type="ARBA" id="ARBA00011245"/>
    </source>
</evidence>
<evidence type="ECO:0000313" key="7">
    <source>
        <dbReference type="Proteomes" id="UP001500021"/>
    </source>
</evidence>
<proteinExistence type="predicted"/>
<keyword evidence="2" id="KW-0813">Transport</keyword>